<evidence type="ECO:0000256" key="2">
    <source>
        <dbReference type="ARBA" id="ARBA00004651"/>
    </source>
</evidence>
<evidence type="ECO:0000256" key="8">
    <source>
        <dbReference type="ARBA" id="ARBA00022801"/>
    </source>
</evidence>
<accession>A0ABV2TGZ5</accession>
<reference evidence="15 16" key="1">
    <citation type="submission" date="2024-07" db="EMBL/GenBank/DDBJ databases">
        <title>Uliginosibacterium flavum JJ3220;KACC:17644.</title>
        <authorList>
            <person name="Kim M.K."/>
        </authorList>
    </citation>
    <scope>NUCLEOTIDE SEQUENCE [LARGE SCALE GENOMIC DNA]</scope>
    <source>
        <strain evidence="15 16">KACC:17644</strain>
    </source>
</reference>
<dbReference type="InterPro" id="IPR008915">
    <property type="entry name" value="Peptidase_M50"/>
</dbReference>
<dbReference type="EMBL" id="JBEWZI010000001">
    <property type="protein sequence ID" value="MET7012813.1"/>
    <property type="molecule type" value="Genomic_DNA"/>
</dbReference>
<protein>
    <submittedName>
        <fullName evidence="15">Site-2 protease family protein</fullName>
    </submittedName>
</protein>
<keyword evidence="11" id="KW-0482">Metalloprotease</keyword>
<evidence type="ECO:0000256" key="6">
    <source>
        <dbReference type="ARBA" id="ARBA00022692"/>
    </source>
</evidence>
<evidence type="ECO:0000256" key="10">
    <source>
        <dbReference type="ARBA" id="ARBA00022989"/>
    </source>
</evidence>
<organism evidence="15 16">
    <name type="scientific">Uliginosibacterium flavum</name>
    <dbReference type="NCBI Taxonomy" id="1396831"/>
    <lineage>
        <taxon>Bacteria</taxon>
        <taxon>Pseudomonadati</taxon>
        <taxon>Pseudomonadota</taxon>
        <taxon>Betaproteobacteria</taxon>
        <taxon>Rhodocyclales</taxon>
        <taxon>Zoogloeaceae</taxon>
        <taxon>Uliginosibacterium</taxon>
    </lineage>
</organism>
<dbReference type="RefSeq" id="WP_354599271.1">
    <property type="nucleotide sequence ID" value="NZ_JBEWZI010000001.1"/>
</dbReference>
<keyword evidence="8" id="KW-0378">Hydrolase</keyword>
<feature type="domain" description="Peptidase M50" evidence="14">
    <location>
        <begin position="134"/>
        <end position="191"/>
    </location>
</feature>
<dbReference type="CDD" id="cd06158">
    <property type="entry name" value="S2P-M50_like_1"/>
    <property type="match status" value="1"/>
</dbReference>
<keyword evidence="12 13" id="KW-0472">Membrane</keyword>
<dbReference type="InterPro" id="IPR052348">
    <property type="entry name" value="Metallopeptidase_M50B"/>
</dbReference>
<evidence type="ECO:0000256" key="7">
    <source>
        <dbReference type="ARBA" id="ARBA00022723"/>
    </source>
</evidence>
<keyword evidence="9" id="KW-0862">Zinc</keyword>
<proteinExistence type="inferred from homology"/>
<keyword evidence="5 15" id="KW-0645">Protease</keyword>
<comment type="subcellular location">
    <subcellularLocation>
        <location evidence="2">Cell membrane</location>
        <topology evidence="2">Multi-pass membrane protein</topology>
    </subcellularLocation>
</comment>
<dbReference type="Pfam" id="PF02163">
    <property type="entry name" value="Peptidase_M50"/>
    <property type="match status" value="2"/>
</dbReference>
<keyword evidence="10 13" id="KW-1133">Transmembrane helix</keyword>
<name>A0ABV2TGZ5_9RHOO</name>
<dbReference type="InterPro" id="IPR044537">
    <property type="entry name" value="Rip2-like"/>
</dbReference>
<keyword evidence="4" id="KW-1003">Cell membrane</keyword>
<comment type="similarity">
    <text evidence="3">Belongs to the peptidase M50B family.</text>
</comment>
<evidence type="ECO:0000256" key="5">
    <source>
        <dbReference type="ARBA" id="ARBA00022670"/>
    </source>
</evidence>
<evidence type="ECO:0000256" key="12">
    <source>
        <dbReference type="ARBA" id="ARBA00023136"/>
    </source>
</evidence>
<feature type="transmembrane region" description="Helical" evidence="13">
    <location>
        <begin position="183"/>
        <end position="205"/>
    </location>
</feature>
<keyword evidence="7" id="KW-0479">Metal-binding</keyword>
<evidence type="ECO:0000259" key="14">
    <source>
        <dbReference type="Pfam" id="PF02163"/>
    </source>
</evidence>
<dbReference type="PANTHER" id="PTHR35864">
    <property type="entry name" value="ZINC METALLOPROTEASE MJ0611-RELATED"/>
    <property type="match status" value="1"/>
</dbReference>
<evidence type="ECO:0000256" key="3">
    <source>
        <dbReference type="ARBA" id="ARBA00007931"/>
    </source>
</evidence>
<evidence type="ECO:0000256" key="9">
    <source>
        <dbReference type="ARBA" id="ARBA00022833"/>
    </source>
</evidence>
<comment type="caution">
    <text evidence="15">The sequence shown here is derived from an EMBL/GenBank/DDBJ whole genome shotgun (WGS) entry which is preliminary data.</text>
</comment>
<feature type="transmembrane region" description="Helical" evidence="13">
    <location>
        <begin position="99"/>
        <end position="122"/>
    </location>
</feature>
<dbReference type="GO" id="GO:0006508">
    <property type="term" value="P:proteolysis"/>
    <property type="evidence" value="ECO:0007669"/>
    <property type="project" value="UniProtKB-KW"/>
</dbReference>
<feature type="transmembrane region" description="Helical" evidence="13">
    <location>
        <begin position="142"/>
        <end position="162"/>
    </location>
</feature>
<evidence type="ECO:0000313" key="15">
    <source>
        <dbReference type="EMBL" id="MET7012813.1"/>
    </source>
</evidence>
<comment type="cofactor">
    <cofactor evidence="1">
        <name>Zn(2+)</name>
        <dbReference type="ChEBI" id="CHEBI:29105"/>
    </cofactor>
</comment>
<gene>
    <name evidence="15" type="ORF">ABXR19_01340</name>
</gene>
<evidence type="ECO:0000256" key="13">
    <source>
        <dbReference type="SAM" id="Phobius"/>
    </source>
</evidence>
<dbReference type="Proteomes" id="UP001549691">
    <property type="component" value="Unassembled WGS sequence"/>
</dbReference>
<sequence>MDKIILDIVIWAVPVVLAITLHEAAHGYVARMFGDPTAHLAGRITLNPIKHVDLVGTLLVPGGIVLMNAITGASFPPFGWAKPVPVDFNRLRSPKADMLWVAAAGPASNFVQAIVWALLIGFLIRWQSSPDSLWFDLAQRGMLVNVGLMLINLVPIPPLDGGRIAVSLLPMRQAIAWSRLEPYGFYILIGLLYFGVLDYVLRYVARPILSFLLFFTGV</sequence>
<evidence type="ECO:0000313" key="16">
    <source>
        <dbReference type="Proteomes" id="UP001549691"/>
    </source>
</evidence>
<evidence type="ECO:0000256" key="11">
    <source>
        <dbReference type="ARBA" id="ARBA00023049"/>
    </source>
</evidence>
<dbReference type="PANTHER" id="PTHR35864:SF1">
    <property type="entry name" value="ZINC METALLOPROTEASE YWHC-RELATED"/>
    <property type="match status" value="1"/>
</dbReference>
<evidence type="ECO:0000256" key="4">
    <source>
        <dbReference type="ARBA" id="ARBA00022475"/>
    </source>
</evidence>
<keyword evidence="6 13" id="KW-0812">Transmembrane</keyword>
<dbReference type="GO" id="GO:0008233">
    <property type="term" value="F:peptidase activity"/>
    <property type="evidence" value="ECO:0007669"/>
    <property type="project" value="UniProtKB-KW"/>
</dbReference>
<keyword evidence="16" id="KW-1185">Reference proteome</keyword>
<feature type="domain" description="Peptidase M50" evidence="14">
    <location>
        <begin position="13"/>
        <end position="123"/>
    </location>
</feature>
<evidence type="ECO:0000256" key="1">
    <source>
        <dbReference type="ARBA" id="ARBA00001947"/>
    </source>
</evidence>